<sequence>MPGVVADPMDRALDILEAQLEELEKKIIGNVQLSDKEGPIADSLVNSHNSLQQAVSSYDSISSVFDRITELGTYLDPVYEDSVADTVMKAKLVLESEPEIRSMLNQLDTLNTMDTNLSPEPYKDIPNLSEKLRKYSEQIIQESTEFEGVNARTRRISEDFNSAMITFDRAINLITSHLSEIEEAGNTKKIDKDID</sequence>
<evidence type="ECO:0000256" key="1">
    <source>
        <dbReference type="SAM" id="Coils"/>
    </source>
</evidence>
<dbReference type="Pfam" id="PF07426">
    <property type="entry name" value="Dynactin_p22"/>
    <property type="match status" value="1"/>
</dbReference>
<dbReference type="AlphaFoldDB" id="A0A0A9W6K3"/>
<dbReference type="EMBL" id="GBRD01002725">
    <property type="protein sequence ID" value="JAG63096.1"/>
    <property type="molecule type" value="Transcribed_RNA"/>
</dbReference>
<protein>
    <submittedName>
        <fullName evidence="2">Dynactin subunit 3</fullName>
    </submittedName>
</protein>
<name>A0A0A9W6K3_LYGHE</name>
<gene>
    <name evidence="2" type="primary">DCTN3_1</name>
    <name evidence="3" type="synonym">DCTN3_0</name>
    <name evidence="3" type="ORF">CM83_58987</name>
    <name evidence="2" type="ORF">CM83_58988</name>
</gene>
<dbReference type="GO" id="GO:0005869">
    <property type="term" value="C:dynactin complex"/>
    <property type="evidence" value="ECO:0007669"/>
    <property type="project" value="InterPro"/>
</dbReference>
<dbReference type="PANTHER" id="PTHR28360">
    <property type="entry name" value="DYNACTIN SUBUNIT 3"/>
    <property type="match status" value="1"/>
</dbReference>
<accession>A0A0A9W6K3</accession>
<dbReference type="InterPro" id="IPR009991">
    <property type="entry name" value="DCTN3"/>
</dbReference>
<reference evidence="4" key="3">
    <citation type="submission" date="2014-09" db="EMBL/GenBank/DDBJ databases">
        <authorList>
            <person name="Magalhaes I.L.F."/>
            <person name="Oliveira U."/>
            <person name="Santos F.R."/>
            <person name="Vidigal T.H.D.A."/>
            <person name="Brescovit A.D."/>
            <person name="Santos A.J."/>
        </authorList>
    </citation>
    <scope>NUCLEOTIDE SEQUENCE</scope>
</reference>
<feature type="coiled-coil region" evidence="1">
    <location>
        <begin position="6"/>
        <end position="33"/>
    </location>
</feature>
<reference evidence="2" key="1">
    <citation type="journal article" date="2014" name="PLoS ONE">
        <title>Transcriptome-Based Identification of ABC Transporters in the Western Tarnished Plant Bug Lygus hesperus.</title>
        <authorList>
            <person name="Hull J.J."/>
            <person name="Chaney K."/>
            <person name="Geib S.M."/>
            <person name="Fabrick J.A."/>
            <person name="Brent C.S."/>
            <person name="Walsh D."/>
            <person name="Lavine L.C."/>
        </authorList>
    </citation>
    <scope>NUCLEOTIDE SEQUENCE</scope>
</reference>
<keyword evidence="1" id="KW-0175">Coiled coil</keyword>
<dbReference type="PANTHER" id="PTHR28360:SF1">
    <property type="entry name" value="DYNACTIN SUBUNIT 3"/>
    <property type="match status" value="1"/>
</dbReference>
<reference evidence="2" key="2">
    <citation type="submission" date="2014-07" db="EMBL/GenBank/DDBJ databases">
        <authorList>
            <person name="Hull J."/>
        </authorList>
    </citation>
    <scope>NUCLEOTIDE SEQUENCE</scope>
</reference>
<evidence type="ECO:0000313" key="4">
    <source>
        <dbReference type="EMBL" id="JAG63096.1"/>
    </source>
</evidence>
<dbReference type="GO" id="GO:0061640">
    <property type="term" value="P:cytoskeleton-dependent cytokinesis"/>
    <property type="evidence" value="ECO:0007669"/>
    <property type="project" value="InterPro"/>
</dbReference>
<organism evidence="2">
    <name type="scientific">Lygus hesperus</name>
    <name type="common">Western plant bug</name>
    <dbReference type="NCBI Taxonomy" id="30085"/>
    <lineage>
        <taxon>Eukaryota</taxon>
        <taxon>Metazoa</taxon>
        <taxon>Ecdysozoa</taxon>
        <taxon>Arthropoda</taxon>
        <taxon>Hexapoda</taxon>
        <taxon>Insecta</taxon>
        <taxon>Pterygota</taxon>
        <taxon>Neoptera</taxon>
        <taxon>Paraneoptera</taxon>
        <taxon>Hemiptera</taxon>
        <taxon>Heteroptera</taxon>
        <taxon>Panheteroptera</taxon>
        <taxon>Cimicomorpha</taxon>
        <taxon>Miridae</taxon>
        <taxon>Mirini</taxon>
        <taxon>Lygus</taxon>
    </lineage>
</organism>
<dbReference type="EMBL" id="GBHO01039525">
    <property type="protein sequence ID" value="JAG04079.1"/>
    <property type="molecule type" value="Transcribed_RNA"/>
</dbReference>
<evidence type="ECO:0000313" key="3">
    <source>
        <dbReference type="EMBL" id="JAG04079.1"/>
    </source>
</evidence>
<proteinExistence type="predicted"/>
<dbReference type="EMBL" id="GBHO01039532">
    <property type="protein sequence ID" value="JAG04072.1"/>
    <property type="molecule type" value="Transcribed_RNA"/>
</dbReference>
<evidence type="ECO:0000313" key="2">
    <source>
        <dbReference type="EMBL" id="JAG04072.1"/>
    </source>
</evidence>